<accession>A0A9P4I8E1</accession>
<dbReference type="PANTHER" id="PTHR40368:SF1">
    <property type="entry name" value="YALI0F14399P"/>
    <property type="match status" value="1"/>
</dbReference>
<keyword evidence="2" id="KW-0472">Membrane</keyword>
<feature type="region of interest" description="Disordered" evidence="1">
    <location>
        <begin position="40"/>
        <end position="59"/>
    </location>
</feature>
<dbReference type="EMBL" id="ML978135">
    <property type="protein sequence ID" value="KAF2094309.1"/>
    <property type="molecule type" value="Genomic_DNA"/>
</dbReference>
<proteinExistence type="predicted"/>
<organism evidence="4 5">
    <name type="scientific">Rhizodiscina lignyota</name>
    <dbReference type="NCBI Taxonomy" id="1504668"/>
    <lineage>
        <taxon>Eukaryota</taxon>
        <taxon>Fungi</taxon>
        <taxon>Dikarya</taxon>
        <taxon>Ascomycota</taxon>
        <taxon>Pezizomycotina</taxon>
        <taxon>Dothideomycetes</taxon>
        <taxon>Pleosporomycetidae</taxon>
        <taxon>Aulographales</taxon>
        <taxon>Rhizodiscinaceae</taxon>
        <taxon>Rhizodiscina</taxon>
    </lineage>
</organism>
<keyword evidence="3" id="KW-0732">Signal</keyword>
<dbReference type="PANTHER" id="PTHR40368">
    <property type="entry name" value="YALI0F14399P"/>
    <property type="match status" value="1"/>
</dbReference>
<comment type="caution">
    <text evidence="4">The sequence shown here is derived from an EMBL/GenBank/DDBJ whole genome shotgun (WGS) entry which is preliminary data.</text>
</comment>
<dbReference type="OrthoDB" id="18530at2759"/>
<dbReference type="AlphaFoldDB" id="A0A9P4I8E1"/>
<evidence type="ECO:0000256" key="2">
    <source>
        <dbReference type="SAM" id="Phobius"/>
    </source>
</evidence>
<sequence length="349" mass="38196">MSGRRQFSCYFSVHLLVLVTLTFCTSLTTALENDQQAIPDAGHLQQGGSRTSVTPSPSAYKVGDPVPVTCLNRTTDTGEHVEDETTGQLQYIPFPTCLETKRPLAFAFGVERDMNCTIDFLSDELYHLIEFYIHNDAPLTCRIPSRPLPGSFKNLWDTKLFPLDGEESILYTPFTISLNGMLQLSHLHIANNINVLIHAAPRSIAPGTIDAATAYSVSPSDQTRAQLQKVIIGDSLPLHLSVRWYPDTRLPPVWKGIGGHFYISTLFYCLLSAGASAAICVSYFRGVELPRRLKSYGKDKLGASWRRVSWLGGKGRRGSNGGLVRYNGYGYGIGTGGSGNGFANGGKIE</sequence>
<name>A0A9P4I8E1_9PEZI</name>
<feature type="chain" id="PRO_5040182595" evidence="3">
    <location>
        <begin position="31"/>
        <end position="349"/>
    </location>
</feature>
<gene>
    <name evidence="4" type="ORF">NA57DRAFT_46975</name>
</gene>
<protein>
    <submittedName>
        <fullName evidence="4">Uncharacterized protein</fullName>
    </submittedName>
</protein>
<evidence type="ECO:0000256" key="3">
    <source>
        <dbReference type="SAM" id="SignalP"/>
    </source>
</evidence>
<keyword evidence="2" id="KW-0812">Transmembrane</keyword>
<reference evidence="4" key="1">
    <citation type="journal article" date="2020" name="Stud. Mycol.">
        <title>101 Dothideomycetes genomes: a test case for predicting lifestyles and emergence of pathogens.</title>
        <authorList>
            <person name="Haridas S."/>
            <person name="Albert R."/>
            <person name="Binder M."/>
            <person name="Bloem J."/>
            <person name="Labutti K."/>
            <person name="Salamov A."/>
            <person name="Andreopoulos B."/>
            <person name="Baker S."/>
            <person name="Barry K."/>
            <person name="Bills G."/>
            <person name="Bluhm B."/>
            <person name="Cannon C."/>
            <person name="Castanera R."/>
            <person name="Culley D."/>
            <person name="Daum C."/>
            <person name="Ezra D."/>
            <person name="Gonzalez J."/>
            <person name="Henrissat B."/>
            <person name="Kuo A."/>
            <person name="Liang C."/>
            <person name="Lipzen A."/>
            <person name="Lutzoni F."/>
            <person name="Magnuson J."/>
            <person name="Mondo S."/>
            <person name="Nolan M."/>
            <person name="Ohm R."/>
            <person name="Pangilinan J."/>
            <person name="Park H.-J."/>
            <person name="Ramirez L."/>
            <person name="Alfaro M."/>
            <person name="Sun H."/>
            <person name="Tritt A."/>
            <person name="Yoshinaga Y."/>
            <person name="Zwiers L.-H."/>
            <person name="Turgeon B."/>
            <person name="Goodwin S."/>
            <person name="Spatafora J."/>
            <person name="Crous P."/>
            <person name="Grigoriev I."/>
        </authorList>
    </citation>
    <scope>NUCLEOTIDE SEQUENCE</scope>
    <source>
        <strain evidence="4">CBS 133067</strain>
    </source>
</reference>
<feature type="compositionally biased region" description="Polar residues" evidence="1">
    <location>
        <begin position="46"/>
        <end position="57"/>
    </location>
</feature>
<keyword evidence="5" id="KW-1185">Reference proteome</keyword>
<feature type="signal peptide" evidence="3">
    <location>
        <begin position="1"/>
        <end position="30"/>
    </location>
</feature>
<evidence type="ECO:0000313" key="4">
    <source>
        <dbReference type="EMBL" id="KAF2094309.1"/>
    </source>
</evidence>
<dbReference type="Proteomes" id="UP000799772">
    <property type="component" value="Unassembled WGS sequence"/>
</dbReference>
<evidence type="ECO:0000256" key="1">
    <source>
        <dbReference type="SAM" id="MobiDB-lite"/>
    </source>
</evidence>
<keyword evidence="2" id="KW-1133">Transmembrane helix</keyword>
<feature type="transmembrane region" description="Helical" evidence="2">
    <location>
        <begin position="261"/>
        <end position="284"/>
    </location>
</feature>
<evidence type="ECO:0000313" key="5">
    <source>
        <dbReference type="Proteomes" id="UP000799772"/>
    </source>
</evidence>